<evidence type="ECO:0000259" key="5">
    <source>
        <dbReference type="Pfam" id="PF07992"/>
    </source>
</evidence>
<evidence type="ECO:0000256" key="4">
    <source>
        <dbReference type="ARBA" id="ARBA00023002"/>
    </source>
</evidence>
<comment type="caution">
    <text evidence="6">The sequence shown here is derived from an EMBL/GenBank/DDBJ whole genome shotgun (WGS) entry which is preliminary data.</text>
</comment>
<accession>A0ABS3DU45</accession>
<dbReference type="PRINTS" id="PR00469">
    <property type="entry name" value="PNDRDTASEII"/>
</dbReference>
<keyword evidence="4" id="KW-0560">Oxidoreductase</keyword>
<keyword evidence="3" id="KW-0285">Flavoprotein</keyword>
<sequence>MKYDCIIIGGGPAGLQAAVQLGRYMRSVLIVDAGSGRSSACRKYSNLLGFPEGVSGDILRRRGLKHIEALGVTHVEEEVSRVHKSFTDFIVQTRKDRVYKGKSLLFATGIQDAYPYVPGLQECLGVSVYICPDCDGYEVKGKRTAVWGRGDPGADMVDTIYYWTRDIIYVNHGAFPLSAEKRRGLEDKEIPVYEAVVTDLIQHHGQIQSLRSSTGESWAVEKIFLAFGGSRPRTELAYSLGVIQDDKGHVLVEPRTKMTNIEGVWAAGDILMHSQLVSTAAADGAQAAVWIHKWLHRQSF</sequence>
<organism evidence="6 7">
    <name type="scientific">Halobacillus kuroshimensis</name>
    <dbReference type="NCBI Taxonomy" id="302481"/>
    <lineage>
        <taxon>Bacteria</taxon>
        <taxon>Bacillati</taxon>
        <taxon>Bacillota</taxon>
        <taxon>Bacilli</taxon>
        <taxon>Bacillales</taxon>
        <taxon>Bacillaceae</taxon>
        <taxon>Halobacillus</taxon>
    </lineage>
</organism>
<comment type="subunit">
    <text evidence="2">Homodimer.</text>
</comment>
<reference evidence="6 7" key="1">
    <citation type="submission" date="2020-12" db="EMBL/GenBank/DDBJ databases">
        <title>Oil enriched cultivation method for isolating marine PHA-producing bacteria.</title>
        <authorList>
            <person name="Zheng W."/>
            <person name="Yu S."/>
            <person name="Huang Y."/>
        </authorList>
    </citation>
    <scope>NUCLEOTIDE SEQUENCE [LARGE SCALE GENOMIC DNA]</scope>
    <source>
        <strain evidence="6 7">SY-2-6</strain>
    </source>
</reference>
<gene>
    <name evidence="6" type="ORF">JF544_06460</name>
</gene>
<dbReference type="Gene3D" id="3.50.50.60">
    <property type="entry name" value="FAD/NAD(P)-binding domain"/>
    <property type="match status" value="2"/>
</dbReference>
<evidence type="ECO:0000256" key="2">
    <source>
        <dbReference type="ARBA" id="ARBA00011738"/>
    </source>
</evidence>
<protein>
    <submittedName>
        <fullName evidence="6">NAD(P)/FAD-dependent oxidoreductase</fullName>
    </submittedName>
</protein>
<evidence type="ECO:0000256" key="1">
    <source>
        <dbReference type="ARBA" id="ARBA00001974"/>
    </source>
</evidence>
<proteinExistence type="predicted"/>
<dbReference type="Pfam" id="PF07992">
    <property type="entry name" value="Pyr_redox_2"/>
    <property type="match status" value="1"/>
</dbReference>
<comment type="cofactor">
    <cofactor evidence="1">
        <name>FAD</name>
        <dbReference type="ChEBI" id="CHEBI:57692"/>
    </cofactor>
</comment>
<keyword evidence="7" id="KW-1185">Reference proteome</keyword>
<evidence type="ECO:0000313" key="7">
    <source>
        <dbReference type="Proteomes" id="UP000663970"/>
    </source>
</evidence>
<name>A0ABS3DU45_9BACI</name>
<evidence type="ECO:0000256" key="3">
    <source>
        <dbReference type="ARBA" id="ARBA00022630"/>
    </source>
</evidence>
<evidence type="ECO:0000313" key="6">
    <source>
        <dbReference type="EMBL" id="MBN8234883.1"/>
    </source>
</evidence>
<dbReference type="EMBL" id="JAEKJY010000001">
    <property type="protein sequence ID" value="MBN8234883.1"/>
    <property type="molecule type" value="Genomic_DNA"/>
</dbReference>
<dbReference type="Proteomes" id="UP000663970">
    <property type="component" value="Unassembled WGS sequence"/>
</dbReference>
<dbReference type="PRINTS" id="PR00368">
    <property type="entry name" value="FADPNR"/>
</dbReference>
<dbReference type="PANTHER" id="PTHR48105">
    <property type="entry name" value="THIOREDOXIN REDUCTASE 1-RELATED-RELATED"/>
    <property type="match status" value="1"/>
</dbReference>
<dbReference type="SUPFAM" id="SSF51905">
    <property type="entry name" value="FAD/NAD(P)-binding domain"/>
    <property type="match status" value="1"/>
</dbReference>
<feature type="domain" description="FAD/NAD(P)-binding" evidence="5">
    <location>
        <begin position="3"/>
        <end position="284"/>
    </location>
</feature>
<dbReference type="InterPro" id="IPR050097">
    <property type="entry name" value="Ferredoxin-NADP_redctase_2"/>
</dbReference>
<dbReference type="InterPro" id="IPR023753">
    <property type="entry name" value="FAD/NAD-binding_dom"/>
</dbReference>
<dbReference type="InterPro" id="IPR036188">
    <property type="entry name" value="FAD/NAD-bd_sf"/>
</dbReference>